<dbReference type="SUPFAM" id="SSF53098">
    <property type="entry name" value="Ribonuclease H-like"/>
    <property type="match status" value="1"/>
</dbReference>
<keyword evidence="3" id="KW-1185">Reference proteome</keyword>
<dbReference type="OrthoDB" id="6437248at2759"/>
<proteinExistence type="predicted"/>
<reference evidence="2 3" key="1">
    <citation type="journal article" date="2019" name="Sci. Rep.">
        <title>Orb-weaving spider Araneus ventricosus genome elucidates the spidroin gene catalogue.</title>
        <authorList>
            <person name="Kono N."/>
            <person name="Nakamura H."/>
            <person name="Ohtoshi R."/>
            <person name="Moran D.A.P."/>
            <person name="Shinohara A."/>
            <person name="Yoshida Y."/>
            <person name="Fujiwara M."/>
            <person name="Mori M."/>
            <person name="Tomita M."/>
            <person name="Arakawa K."/>
        </authorList>
    </citation>
    <scope>NUCLEOTIDE SEQUENCE [LARGE SCALE GENOMIC DNA]</scope>
</reference>
<dbReference type="InterPro" id="IPR036397">
    <property type="entry name" value="RNaseH_sf"/>
</dbReference>
<sequence length="212" mass="23426">SLKTDHGVRAVFFVLTNDIWTYQWSAKLNDNNTVFQGELTELHEAVKYASHQPNHNTCKIHLENRASIMTSSNSRSTNQTARQIFKIRLRNIRMKVWKVNAHAGNIGNERADQLAKGATQHGKVYTLTSLLKPDKLPGTMEIQTGKSITSCHQLVFAPLTGLERILSSSLITALSLPNSKGFTSLTAINAVVAELALHFTMSRSVPSQCLGV</sequence>
<feature type="non-terminal residue" evidence="2">
    <location>
        <position position="1"/>
    </location>
</feature>
<evidence type="ECO:0000313" key="3">
    <source>
        <dbReference type="Proteomes" id="UP000499080"/>
    </source>
</evidence>
<dbReference type="Proteomes" id="UP000499080">
    <property type="component" value="Unassembled WGS sequence"/>
</dbReference>
<name>A0A4Y2RZU5_ARAVE</name>
<dbReference type="Pfam" id="PF00075">
    <property type="entry name" value="RNase_H"/>
    <property type="match status" value="1"/>
</dbReference>
<dbReference type="InterPro" id="IPR002156">
    <property type="entry name" value="RNaseH_domain"/>
</dbReference>
<dbReference type="InterPro" id="IPR012337">
    <property type="entry name" value="RNaseH-like_sf"/>
</dbReference>
<dbReference type="AlphaFoldDB" id="A0A4Y2RZU5"/>
<evidence type="ECO:0000259" key="1">
    <source>
        <dbReference type="Pfam" id="PF00075"/>
    </source>
</evidence>
<evidence type="ECO:0000313" key="2">
    <source>
        <dbReference type="EMBL" id="GBN81388.1"/>
    </source>
</evidence>
<dbReference type="Gene3D" id="3.30.420.10">
    <property type="entry name" value="Ribonuclease H-like superfamily/Ribonuclease H"/>
    <property type="match status" value="1"/>
</dbReference>
<gene>
    <name evidence="2" type="ORF">AVEN_200042_1</name>
</gene>
<accession>A0A4Y2RZU5</accession>
<dbReference type="EMBL" id="BGPR01148860">
    <property type="protein sequence ID" value="GBN81388.1"/>
    <property type="molecule type" value="Genomic_DNA"/>
</dbReference>
<protein>
    <recommendedName>
        <fullName evidence="1">RNase H type-1 domain-containing protein</fullName>
    </recommendedName>
</protein>
<comment type="caution">
    <text evidence="2">The sequence shown here is derived from an EMBL/GenBank/DDBJ whole genome shotgun (WGS) entry which is preliminary data.</text>
</comment>
<organism evidence="2 3">
    <name type="scientific">Araneus ventricosus</name>
    <name type="common">Orbweaver spider</name>
    <name type="synonym">Epeira ventricosa</name>
    <dbReference type="NCBI Taxonomy" id="182803"/>
    <lineage>
        <taxon>Eukaryota</taxon>
        <taxon>Metazoa</taxon>
        <taxon>Ecdysozoa</taxon>
        <taxon>Arthropoda</taxon>
        <taxon>Chelicerata</taxon>
        <taxon>Arachnida</taxon>
        <taxon>Araneae</taxon>
        <taxon>Araneomorphae</taxon>
        <taxon>Entelegynae</taxon>
        <taxon>Araneoidea</taxon>
        <taxon>Araneidae</taxon>
        <taxon>Araneus</taxon>
    </lineage>
</organism>
<feature type="domain" description="RNase H type-1" evidence="1">
    <location>
        <begin position="60"/>
        <end position="118"/>
    </location>
</feature>
<dbReference type="GO" id="GO:0004523">
    <property type="term" value="F:RNA-DNA hybrid ribonuclease activity"/>
    <property type="evidence" value="ECO:0007669"/>
    <property type="project" value="InterPro"/>
</dbReference>
<dbReference type="CDD" id="cd09276">
    <property type="entry name" value="Rnase_HI_RT_non_LTR"/>
    <property type="match status" value="1"/>
</dbReference>
<dbReference type="GO" id="GO:0003676">
    <property type="term" value="F:nucleic acid binding"/>
    <property type="evidence" value="ECO:0007669"/>
    <property type="project" value="InterPro"/>
</dbReference>